<dbReference type="SMART" id="SM00867">
    <property type="entry name" value="YceI"/>
    <property type="match status" value="1"/>
</dbReference>
<gene>
    <name evidence="2" type="ORF">SAMN05421761_104154</name>
</gene>
<evidence type="ECO:0000313" key="3">
    <source>
        <dbReference type="Proteomes" id="UP000186026"/>
    </source>
</evidence>
<dbReference type="PANTHER" id="PTHR34406:SF1">
    <property type="entry name" value="PROTEIN YCEI"/>
    <property type="match status" value="1"/>
</dbReference>
<proteinExistence type="predicted"/>
<organism evidence="2 3">
    <name type="scientific">Belliella pelovolcani</name>
    <dbReference type="NCBI Taxonomy" id="529505"/>
    <lineage>
        <taxon>Bacteria</taxon>
        <taxon>Pseudomonadati</taxon>
        <taxon>Bacteroidota</taxon>
        <taxon>Cytophagia</taxon>
        <taxon>Cytophagales</taxon>
        <taxon>Cyclobacteriaceae</taxon>
        <taxon>Belliella</taxon>
    </lineage>
</organism>
<dbReference type="Proteomes" id="UP000186026">
    <property type="component" value="Unassembled WGS sequence"/>
</dbReference>
<dbReference type="SUPFAM" id="SSF101874">
    <property type="entry name" value="YceI-like"/>
    <property type="match status" value="1"/>
</dbReference>
<reference evidence="3" key="1">
    <citation type="submission" date="2017-01" db="EMBL/GenBank/DDBJ databases">
        <authorList>
            <person name="Varghese N."/>
            <person name="Submissions S."/>
        </authorList>
    </citation>
    <scope>NUCLEOTIDE SEQUENCE [LARGE SCALE GENOMIC DNA]</scope>
    <source>
        <strain evidence="3">DSM 46698</strain>
    </source>
</reference>
<sequence length="182" mass="20638">MKGLIQIFIISLILTFSKDAFAQVYKTEGGNVEFLSKAPLNEFTGVSDKLNGLIDLEKSTFDFFIDLNTLKTGIGLRDRHMRENYLETKKYPFAEFVGEIMETVKLEKGQSKTVTAKGKFKIHGVERSIEVPGKLTAISDNELKLEAKFTVKLSDYKIEVPKVVFYELAEEQEVTINTTLKK</sequence>
<protein>
    <submittedName>
        <fullName evidence="2">Polyisoprenoid-binding protein YceI</fullName>
    </submittedName>
</protein>
<dbReference type="Pfam" id="PF04264">
    <property type="entry name" value="YceI"/>
    <property type="match status" value="1"/>
</dbReference>
<accession>A0A1N7LVM9</accession>
<name>A0A1N7LVM9_9BACT</name>
<dbReference type="PANTHER" id="PTHR34406">
    <property type="entry name" value="PROTEIN YCEI"/>
    <property type="match status" value="1"/>
</dbReference>
<evidence type="ECO:0000313" key="2">
    <source>
        <dbReference type="EMBL" id="SIS77839.1"/>
    </source>
</evidence>
<feature type="domain" description="Lipid/polyisoprenoid-binding YceI-like" evidence="1">
    <location>
        <begin position="24"/>
        <end position="181"/>
    </location>
</feature>
<keyword evidence="3" id="KW-1185">Reference proteome</keyword>
<dbReference type="InterPro" id="IPR036761">
    <property type="entry name" value="TTHA0802/YceI-like_sf"/>
</dbReference>
<dbReference type="AlphaFoldDB" id="A0A1N7LVM9"/>
<dbReference type="RefSeq" id="WP_076499803.1">
    <property type="nucleotide sequence ID" value="NZ_FTOP01000004.1"/>
</dbReference>
<dbReference type="Gene3D" id="2.40.128.110">
    <property type="entry name" value="Lipid/polyisoprenoid-binding, YceI-like"/>
    <property type="match status" value="1"/>
</dbReference>
<dbReference type="InterPro" id="IPR007372">
    <property type="entry name" value="Lipid/polyisoprenoid-bd_YceI"/>
</dbReference>
<dbReference type="OrthoDB" id="116832at2"/>
<dbReference type="EMBL" id="FTOP01000004">
    <property type="protein sequence ID" value="SIS77839.1"/>
    <property type="molecule type" value="Genomic_DNA"/>
</dbReference>
<dbReference type="STRING" id="529505.SAMN05421761_104154"/>
<evidence type="ECO:0000259" key="1">
    <source>
        <dbReference type="SMART" id="SM00867"/>
    </source>
</evidence>